<keyword evidence="3" id="KW-0472">Membrane</keyword>
<dbReference type="RefSeq" id="WP_138856815.1">
    <property type="nucleotide sequence ID" value="NZ_CP040709.1"/>
</dbReference>
<evidence type="ECO:0000256" key="3">
    <source>
        <dbReference type="SAM" id="Phobius"/>
    </source>
</evidence>
<organism evidence="5 6">
    <name type="scientific">Inhella inkyongensis</name>
    <dbReference type="NCBI Taxonomy" id="392593"/>
    <lineage>
        <taxon>Bacteria</taxon>
        <taxon>Pseudomonadati</taxon>
        <taxon>Pseudomonadota</taxon>
        <taxon>Betaproteobacteria</taxon>
        <taxon>Burkholderiales</taxon>
        <taxon>Sphaerotilaceae</taxon>
        <taxon>Inhella</taxon>
    </lineage>
</organism>
<dbReference type="Gene3D" id="1.10.530.10">
    <property type="match status" value="1"/>
</dbReference>
<feature type="transmembrane region" description="Helical" evidence="3">
    <location>
        <begin position="37"/>
        <end position="57"/>
    </location>
</feature>
<sequence>MPNDHALSLSLRQFGGGCLLFIKDVAHGLAVVSHNTLALLGLALLACVVAVMSPTGWRETLERQTLDWLAARHQARIQVNEQDLPVADSMASQRVAAADLTELSKPQAAVANYLSRRYKVALEPVSRLVLEAWEAGARARIDPTLVLAVIAVESSFNPYAQSPVGAQGLMQVMTRVHDEKFEAFGGNRAALDPISNLRVGVQVLRECIQRGGSVVEGLRYYVGAANLDDDGGYGARVLFEHEQLKSVAAGRAPPARPNPAPAVPAQPAPAASESAQLALL</sequence>
<dbReference type="OrthoDB" id="9815002at2"/>
<protein>
    <recommendedName>
        <fullName evidence="4">Transglycosylase SLT domain-containing protein</fullName>
    </recommendedName>
</protein>
<gene>
    <name evidence="5" type="ORF">HNQ51_001490</name>
</gene>
<dbReference type="PANTHER" id="PTHR37423">
    <property type="entry name" value="SOLUBLE LYTIC MUREIN TRANSGLYCOSYLASE-RELATED"/>
    <property type="match status" value="1"/>
</dbReference>
<evidence type="ECO:0000313" key="6">
    <source>
        <dbReference type="Proteomes" id="UP000554837"/>
    </source>
</evidence>
<evidence type="ECO:0000256" key="1">
    <source>
        <dbReference type="ARBA" id="ARBA00007734"/>
    </source>
</evidence>
<feature type="compositionally biased region" description="Pro residues" evidence="2">
    <location>
        <begin position="254"/>
        <end position="267"/>
    </location>
</feature>
<keyword evidence="3" id="KW-1133">Transmembrane helix</keyword>
<dbReference type="InterPro" id="IPR023346">
    <property type="entry name" value="Lysozyme-like_dom_sf"/>
</dbReference>
<dbReference type="SUPFAM" id="SSF53955">
    <property type="entry name" value="Lysozyme-like"/>
    <property type="match status" value="1"/>
</dbReference>
<accession>A0A840RZH9</accession>
<evidence type="ECO:0000313" key="5">
    <source>
        <dbReference type="EMBL" id="MBB5204197.1"/>
    </source>
</evidence>
<dbReference type="AlphaFoldDB" id="A0A840RZH9"/>
<feature type="compositionally biased region" description="Low complexity" evidence="2">
    <location>
        <begin position="268"/>
        <end position="280"/>
    </location>
</feature>
<name>A0A840RZH9_9BURK</name>
<reference evidence="5 6" key="1">
    <citation type="submission" date="2020-08" db="EMBL/GenBank/DDBJ databases">
        <title>Genomic Encyclopedia of Type Strains, Phase IV (KMG-IV): sequencing the most valuable type-strain genomes for metagenomic binning, comparative biology and taxonomic classification.</title>
        <authorList>
            <person name="Goeker M."/>
        </authorList>
    </citation>
    <scope>NUCLEOTIDE SEQUENCE [LARGE SCALE GENOMIC DNA]</scope>
    <source>
        <strain evidence="5 6">DSM 23958</strain>
    </source>
</reference>
<dbReference type="CDD" id="cd00254">
    <property type="entry name" value="LT-like"/>
    <property type="match status" value="1"/>
</dbReference>
<comment type="similarity">
    <text evidence="1">Belongs to the transglycosylase Slt family.</text>
</comment>
<proteinExistence type="inferred from homology"/>
<keyword evidence="3" id="KW-0812">Transmembrane</keyword>
<feature type="region of interest" description="Disordered" evidence="2">
    <location>
        <begin position="249"/>
        <end position="280"/>
    </location>
</feature>
<keyword evidence="6" id="KW-1185">Reference proteome</keyword>
<dbReference type="InterPro" id="IPR008258">
    <property type="entry name" value="Transglycosylase_SLT_dom_1"/>
</dbReference>
<dbReference type="PANTHER" id="PTHR37423:SF2">
    <property type="entry name" value="MEMBRANE-BOUND LYTIC MUREIN TRANSGLYCOSYLASE C"/>
    <property type="match status" value="1"/>
</dbReference>
<dbReference type="Pfam" id="PF01464">
    <property type="entry name" value="SLT"/>
    <property type="match status" value="1"/>
</dbReference>
<feature type="domain" description="Transglycosylase SLT" evidence="4">
    <location>
        <begin position="134"/>
        <end position="213"/>
    </location>
</feature>
<dbReference type="EMBL" id="JACHHO010000001">
    <property type="protein sequence ID" value="MBB5204197.1"/>
    <property type="molecule type" value="Genomic_DNA"/>
</dbReference>
<evidence type="ECO:0000259" key="4">
    <source>
        <dbReference type="Pfam" id="PF01464"/>
    </source>
</evidence>
<evidence type="ECO:0000256" key="2">
    <source>
        <dbReference type="SAM" id="MobiDB-lite"/>
    </source>
</evidence>
<comment type="caution">
    <text evidence="5">The sequence shown here is derived from an EMBL/GenBank/DDBJ whole genome shotgun (WGS) entry which is preliminary data.</text>
</comment>
<dbReference type="Proteomes" id="UP000554837">
    <property type="component" value="Unassembled WGS sequence"/>
</dbReference>